<protein>
    <submittedName>
        <fullName evidence="1">Uncharacterized protein</fullName>
    </submittedName>
</protein>
<dbReference type="EMBL" id="JAWDJW010005739">
    <property type="protein sequence ID" value="KAK3066725.1"/>
    <property type="molecule type" value="Genomic_DNA"/>
</dbReference>
<proteinExistence type="predicted"/>
<gene>
    <name evidence="1" type="ORF">LTS18_001527</name>
</gene>
<sequence length="249" mass="26661">MNQLSKLYKESKSLLIQLQERNISFEDLAAEPQFSEVERELLRHLYDQLPSNAQGSAAKTGRAQLFEAEEHSKSKSEVPPASALPVLKQSTSKSQQPPTGPRNPTVKAQRPPSNSAHSSTSSIPQATAPLSTSKPAVNGTSKTGRPAQDPSQRAAYLAKLMAARGKKPAQPPTPTSQSADEPKASEETVALNRVRTQTSPPQAGPTVDEAALAAAEKKKAQTELALKRMEELKAKAKASLRKPTSTEAP</sequence>
<feature type="non-terminal residue" evidence="1">
    <location>
        <position position="249"/>
    </location>
</feature>
<organism evidence="1 2">
    <name type="scientific">Coniosporium uncinatum</name>
    <dbReference type="NCBI Taxonomy" id="93489"/>
    <lineage>
        <taxon>Eukaryota</taxon>
        <taxon>Fungi</taxon>
        <taxon>Dikarya</taxon>
        <taxon>Ascomycota</taxon>
        <taxon>Pezizomycotina</taxon>
        <taxon>Dothideomycetes</taxon>
        <taxon>Dothideomycetes incertae sedis</taxon>
        <taxon>Coniosporium</taxon>
    </lineage>
</organism>
<keyword evidence="2" id="KW-1185">Reference proteome</keyword>
<comment type="caution">
    <text evidence="1">The sequence shown here is derived from an EMBL/GenBank/DDBJ whole genome shotgun (WGS) entry which is preliminary data.</text>
</comment>
<accession>A0ACC3DEL0</accession>
<evidence type="ECO:0000313" key="1">
    <source>
        <dbReference type="EMBL" id="KAK3066725.1"/>
    </source>
</evidence>
<reference evidence="1" key="1">
    <citation type="submission" date="2024-09" db="EMBL/GenBank/DDBJ databases">
        <title>Black Yeasts Isolated from many extreme environments.</title>
        <authorList>
            <person name="Coleine C."/>
            <person name="Stajich J.E."/>
            <person name="Selbmann L."/>
        </authorList>
    </citation>
    <scope>NUCLEOTIDE SEQUENCE</scope>
    <source>
        <strain evidence="1">CCFEE 5737</strain>
    </source>
</reference>
<name>A0ACC3DEL0_9PEZI</name>
<dbReference type="Proteomes" id="UP001186974">
    <property type="component" value="Unassembled WGS sequence"/>
</dbReference>
<evidence type="ECO:0000313" key="2">
    <source>
        <dbReference type="Proteomes" id="UP001186974"/>
    </source>
</evidence>